<dbReference type="RefSeq" id="WP_123640566.1">
    <property type="nucleotide sequence ID" value="NZ_ML119081.1"/>
</dbReference>
<dbReference type="AlphaFoldDB" id="A0A3N2R9K3"/>
<dbReference type="EMBL" id="RDRB01000001">
    <property type="protein sequence ID" value="ROU04159.1"/>
    <property type="molecule type" value="Genomic_DNA"/>
</dbReference>
<dbReference type="OrthoDB" id="7871041at2"/>
<accession>A0A3N2R9K3</accession>
<protein>
    <submittedName>
        <fullName evidence="1">Uncharacterized protein</fullName>
    </submittedName>
</protein>
<name>A0A3N2R9K3_9RHOB</name>
<evidence type="ECO:0000313" key="2">
    <source>
        <dbReference type="Proteomes" id="UP000268016"/>
    </source>
</evidence>
<dbReference type="Proteomes" id="UP000268016">
    <property type="component" value="Unassembled WGS sequence"/>
</dbReference>
<organism evidence="1 2">
    <name type="scientific">Histidinibacterium lentulum</name>
    <dbReference type="NCBI Taxonomy" id="2480588"/>
    <lineage>
        <taxon>Bacteria</taxon>
        <taxon>Pseudomonadati</taxon>
        <taxon>Pseudomonadota</taxon>
        <taxon>Alphaproteobacteria</taxon>
        <taxon>Rhodobacterales</taxon>
        <taxon>Paracoccaceae</taxon>
        <taxon>Histidinibacterium</taxon>
    </lineage>
</organism>
<dbReference type="InterPro" id="IPR036629">
    <property type="entry name" value="YjbJ_sf"/>
</dbReference>
<evidence type="ECO:0000313" key="1">
    <source>
        <dbReference type="EMBL" id="ROU04159.1"/>
    </source>
</evidence>
<keyword evidence="2" id="KW-1185">Reference proteome</keyword>
<gene>
    <name evidence="1" type="ORF">EAT49_01830</name>
</gene>
<sequence length="77" mass="9110">MPWEQVTEIWHSVAEELAQEFRHLDAAALRRFRGDREKLVTYLADAHELTRCEAAETLDDWLAVFRRRLGRTVMVRA</sequence>
<reference evidence="1 2" key="1">
    <citation type="submission" date="2018-10" db="EMBL/GenBank/DDBJ databases">
        <title>Histidinibacterium lentulum gen. nov., sp. nov., a marine bacterium from the culture broth of Picochlorum sp. 122.</title>
        <authorList>
            <person name="Wang G."/>
        </authorList>
    </citation>
    <scope>NUCLEOTIDE SEQUENCE [LARGE SCALE GENOMIC DNA]</scope>
    <source>
        <strain evidence="1 2">B17</strain>
    </source>
</reference>
<proteinExistence type="predicted"/>
<dbReference type="Gene3D" id="1.10.1470.10">
    <property type="entry name" value="YjbJ"/>
    <property type="match status" value="1"/>
</dbReference>
<comment type="caution">
    <text evidence="1">The sequence shown here is derived from an EMBL/GenBank/DDBJ whole genome shotgun (WGS) entry which is preliminary data.</text>
</comment>